<feature type="region of interest" description="Disordered" evidence="1">
    <location>
        <begin position="62"/>
        <end position="114"/>
    </location>
</feature>
<dbReference type="Proteomes" id="UP000663829">
    <property type="component" value="Unassembled WGS sequence"/>
</dbReference>
<proteinExistence type="predicted"/>
<feature type="compositionally biased region" description="Low complexity" evidence="1">
    <location>
        <begin position="69"/>
        <end position="78"/>
    </location>
</feature>
<dbReference type="Proteomes" id="UP000681722">
    <property type="component" value="Unassembled WGS sequence"/>
</dbReference>
<evidence type="ECO:0000256" key="1">
    <source>
        <dbReference type="SAM" id="MobiDB-lite"/>
    </source>
</evidence>
<feature type="region of interest" description="Disordered" evidence="1">
    <location>
        <begin position="132"/>
        <end position="157"/>
    </location>
</feature>
<sequence length="252" mass="28803">MTNRISILLQEFNIIEIQHIRGKQNCLAGNLSRNPIKQRHIDLLDSEYGIDTKQWSENQKTPQFQDNFSIPSSNSSHSLKGKHDFRVPSKNYNRQCDQPSETMNKPIVSINSSTSESQHAIVPVVTRSSIRKQQQLTTVNEDDSSSVSEESDDPPPTIPFVCNKFDIKQLQEEQLKDPVIHKQFQEIVKDPHNKYYIIRGGFLFKLLPRRLKQKKRQLIYLPSSVIETLLQACHADLIGGGHFSTQGEILVA</sequence>
<reference evidence="2" key="1">
    <citation type="submission" date="2021-02" db="EMBL/GenBank/DDBJ databases">
        <authorList>
            <person name="Nowell W R."/>
        </authorList>
    </citation>
    <scope>NUCLEOTIDE SEQUENCE</scope>
</reference>
<comment type="caution">
    <text evidence="2">The sequence shown here is derived from an EMBL/GenBank/DDBJ whole genome shotgun (WGS) entry which is preliminary data.</text>
</comment>
<evidence type="ECO:0000313" key="4">
    <source>
        <dbReference type="Proteomes" id="UP000663829"/>
    </source>
</evidence>
<dbReference type="EMBL" id="CAJNOQ010009391">
    <property type="protein sequence ID" value="CAF1223574.1"/>
    <property type="molecule type" value="Genomic_DNA"/>
</dbReference>
<accession>A0A814Y2H4</accession>
<name>A0A814Y2H4_9BILA</name>
<feature type="compositionally biased region" description="Polar residues" evidence="1">
    <location>
        <begin position="90"/>
        <end position="114"/>
    </location>
</feature>
<dbReference type="AlphaFoldDB" id="A0A814Y2H4"/>
<feature type="compositionally biased region" description="Acidic residues" evidence="1">
    <location>
        <begin position="140"/>
        <end position="153"/>
    </location>
</feature>
<evidence type="ECO:0000313" key="3">
    <source>
        <dbReference type="EMBL" id="CAF3986810.1"/>
    </source>
</evidence>
<gene>
    <name evidence="2" type="ORF">GPM918_LOCUS24813</name>
    <name evidence="3" type="ORF">SRO942_LOCUS24817</name>
</gene>
<dbReference type="EMBL" id="CAJOBC010009395">
    <property type="protein sequence ID" value="CAF3986810.1"/>
    <property type="molecule type" value="Genomic_DNA"/>
</dbReference>
<evidence type="ECO:0000313" key="2">
    <source>
        <dbReference type="EMBL" id="CAF1223574.1"/>
    </source>
</evidence>
<organism evidence="2 4">
    <name type="scientific">Didymodactylos carnosus</name>
    <dbReference type="NCBI Taxonomy" id="1234261"/>
    <lineage>
        <taxon>Eukaryota</taxon>
        <taxon>Metazoa</taxon>
        <taxon>Spiralia</taxon>
        <taxon>Gnathifera</taxon>
        <taxon>Rotifera</taxon>
        <taxon>Eurotatoria</taxon>
        <taxon>Bdelloidea</taxon>
        <taxon>Philodinida</taxon>
        <taxon>Philodinidae</taxon>
        <taxon>Didymodactylos</taxon>
    </lineage>
</organism>
<keyword evidence="4" id="KW-1185">Reference proteome</keyword>
<protein>
    <submittedName>
        <fullName evidence="2">Uncharacterized protein</fullName>
    </submittedName>
</protein>